<keyword evidence="5 7" id="KW-0234">DNA repair</keyword>
<reference evidence="10" key="1">
    <citation type="journal article" date="2020" name="Stud. Mycol.">
        <title>101 Dothideomycetes genomes: a test case for predicting lifestyles and emergence of pathogens.</title>
        <authorList>
            <person name="Haridas S."/>
            <person name="Albert R."/>
            <person name="Binder M."/>
            <person name="Bloem J."/>
            <person name="Labutti K."/>
            <person name="Salamov A."/>
            <person name="Andreopoulos B."/>
            <person name="Baker S."/>
            <person name="Barry K."/>
            <person name="Bills G."/>
            <person name="Bluhm B."/>
            <person name="Cannon C."/>
            <person name="Castanera R."/>
            <person name="Culley D."/>
            <person name="Daum C."/>
            <person name="Ezra D."/>
            <person name="Gonzalez J."/>
            <person name="Henrissat B."/>
            <person name="Kuo A."/>
            <person name="Liang C."/>
            <person name="Lipzen A."/>
            <person name="Lutzoni F."/>
            <person name="Magnuson J."/>
            <person name="Mondo S."/>
            <person name="Nolan M."/>
            <person name="Ohm R."/>
            <person name="Pangilinan J."/>
            <person name="Park H.-J."/>
            <person name="Ramirez L."/>
            <person name="Alfaro M."/>
            <person name="Sun H."/>
            <person name="Tritt A."/>
            <person name="Yoshinaga Y."/>
            <person name="Zwiers L.-H."/>
            <person name="Turgeon B."/>
            <person name="Goodwin S."/>
            <person name="Spatafora J."/>
            <person name="Crous P."/>
            <person name="Grigoriev I."/>
        </authorList>
    </citation>
    <scope>NUCLEOTIDE SEQUENCE</scope>
    <source>
        <strain evidence="10">CBS 115976</strain>
    </source>
</reference>
<dbReference type="Proteomes" id="UP000799302">
    <property type="component" value="Unassembled WGS sequence"/>
</dbReference>
<evidence type="ECO:0000256" key="6">
    <source>
        <dbReference type="ARBA" id="ARBA00023242"/>
    </source>
</evidence>
<dbReference type="GO" id="GO:0030915">
    <property type="term" value="C:Smc5-Smc6 complex"/>
    <property type="evidence" value="ECO:0007669"/>
    <property type="project" value="UniProtKB-UniRule"/>
</dbReference>
<dbReference type="GO" id="GO:0006281">
    <property type="term" value="P:DNA repair"/>
    <property type="evidence" value="ECO:0007669"/>
    <property type="project" value="UniProtKB-UniRule"/>
</dbReference>
<evidence type="ECO:0000256" key="7">
    <source>
        <dbReference type="RuleBase" id="RU365071"/>
    </source>
</evidence>
<protein>
    <recommendedName>
        <fullName evidence="7">Non-structural maintenance of chromosomes element 4</fullName>
    </recommendedName>
</protein>
<comment type="subcellular location">
    <subcellularLocation>
        <location evidence="1 7">Nucleus</location>
    </subcellularLocation>
</comment>
<evidence type="ECO:0000256" key="3">
    <source>
        <dbReference type="ARBA" id="ARBA00022763"/>
    </source>
</evidence>
<organism evidence="10 11">
    <name type="scientific">Microthyrium microscopicum</name>
    <dbReference type="NCBI Taxonomy" id="703497"/>
    <lineage>
        <taxon>Eukaryota</taxon>
        <taxon>Fungi</taxon>
        <taxon>Dikarya</taxon>
        <taxon>Ascomycota</taxon>
        <taxon>Pezizomycotina</taxon>
        <taxon>Dothideomycetes</taxon>
        <taxon>Dothideomycetes incertae sedis</taxon>
        <taxon>Microthyriales</taxon>
        <taxon>Microthyriaceae</taxon>
        <taxon>Microthyrium</taxon>
    </lineage>
</organism>
<comment type="function">
    <text evidence="7">Component of the SMC5-SMC6 complex, that promotes sister chromatid alignment after DNA damage and facilitates double-stranded DNA breaks (DSBs) repair via homologous recombination between sister chromatids.</text>
</comment>
<comment type="subunit">
    <text evidence="7">Component of the SMC5-SMC6 complex.</text>
</comment>
<dbReference type="Pfam" id="PF08743">
    <property type="entry name" value="Nse4_C"/>
    <property type="match status" value="1"/>
</dbReference>
<proteinExistence type="inferred from homology"/>
<keyword evidence="4 7" id="KW-0233">DNA recombination</keyword>
<dbReference type="OrthoDB" id="361242at2759"/>
<evidence type="ECO:0000313" key="10">
    <source>
        <dbReference type="EMBL" id="KAF2675235.1"/>
    </source>
</evidence>
<dbReference type="InterPro" id="IPR014854">
    <property type="entry name" value="Nse4_C"/>
</dbReference>
<accession>A0A6A6USG4</accession>
<dbReference type="PANTHER" id="PTHR16140">
    <property type="entry name" value="NON-STRUCTURAL MAINTENANCE OF CHROMOSOMES ELEMENT 4"/>
    <property type="match status" value="1"/>
</dbReference>
<dbReference type="AlphaFoldDB" id="A0A6A6USG4"/>
<evidence type="ECO:0000313" key="11">
    <source>
        <dbReference type="Proteomes" id="UP000799302"/>
    </source>
</evidence>
<feature type="region of interest" description="Disordered" evidence="8">
    <location>
        <begin position="1"/>
        <end position="94"/>
    </location>
</feature>
<name>A0A6A6USG4_9PEZI</name>
<keyword evidence="6 7" id="KW-0539">Nucleus</keyword>
<feature type="compositionally biased region" description="Low complexity" evidence="8">
    <location>
        <begin position="1"/>
        <end position="17"/>
    </location>
</feature>
<evidence type="ECO:0000256" key="8">
    <source>
        <dbReference type="SAM" id="MobiDB-lite"/>
    </source>
</evidence>
<dbReference type="InterPro" id="IPR027786">
    <property type="entry name" value="Nse4/EID"/>
</dbReference>
<comment type="similarity">
    <text evidence="2 7">Belongs to the NSE4 family.</text>
</comment>
<feature type="domain" description="Non-structural maintenance of chromosome element 4 C-terminal" evidence="9">
    <location>
        <begin position="378"/>
        <end position="465"/>
    </location>
</feature>
<gene>
    <name evidence="10" type="ORF">BT63DRAFT_474877</name>
</gene>
<evidence type="ECO:0000259" key="9">
    <source>
        <dbReference type="Pfam" id="PF08743"/>
    </source>
</evidence>
<keyword evidence="3 7" id="KW-0227">DNA damage</keyword>
<keyword evidence="11" id="KW-1185">Reference proteome</keyword>
<sequence>MARIHQPSSTPRRQSSPNDSLFRGRTATETPARNSPSAASDKENRPAMNKGKQRAVSGPMAPPPRGGGLRDSTGSRGSKRRRIEPSPSPMEYQPLTQLMTQYQDVLSNETQDEKEYNPNQDLDHRRVVRLGLRTLDKELHDDRDRFLKESAKSIVKHIRIADQYMGNVRQTSDATIDSRYLLNVTELSSKKLASEAFGKGSRGVEADMFLAGCMDFMKNGGSLDDDDADNTLITTQRRRRVVADDSDEEDATEGDGFDWDVAGELASFPVNGRPTFSKYLLGPLAVEKKVRNTQRTARQRKDPVTANKLPERIAAEDLERNEASNLTSLCASIRTRLNLVNTNGAQQASQEMEESVDLTDDKEKAILTKHHLSTNWEVSLFEFVINPDSFAQTVENLFYVSFLIKDGHVDLNFDDDGLPTIREIPDNQGGEERERGSGRHQAIFSLDHETWRTLITAFDIKQPLIHHRAEQSTPLAGAKGWYA</sequence>
<dbReference type="GO" id="GO:0005634">
    <property type="term" value="C:nucleus"/>
    <property type="evidence" value="ECO:0007669"/>
    <property type="project" value="UniProtKB-SubCell"/>
</dbReference>
<dbReference type="GO" id="GO:0006310">
    <property type="term" value="P:DNA recombination"/>
    <property type="evidence" value="ECO:0007669"/>
    <property type="project" value="UniProtKB-UniRule"/>
</dbReference>
<evidence type="ECO:0000256" key="4">
    <source>
        <dbReference type="ARBA" id="ARBA00023172"/>
    </source>
</evidence>
<evidence type="ECO:0000256" key="1">
    <source>
        <dbReference type="ARBA" id="ARBA00004123"/>
    </source>
</evidence>
<evidence type="ECO:0000256" key="2">
    <source>
        <dbReference type="ARBA" id="ARBA00008997"/>
    </source>
</evidence>
<dbReference type="PANTHER" id="PTHR16140:SF0">
    <property type="entry name" value="NON-STRUCTURAL MAINTENANCE OF CHROMOSOMES ELEMENT 4"/>
    <property type="match status" value="1"/>
</dbReference>
<feature type="compositionally biased region" description="Polar residues" evidence="8">
    <location>
        <begin position="27"/>
        <end position="38"/>
    </location>
</feature>
<dbReference type="EMBL" id="MU004230">
    <property type="protein sequence ID" value="KAF2675235.1"/>
    <property type="molecule type" value="Genomic_DNA"/>
</dbReference>
<evidence type="ECO:0000256" key="5">
    <source>
        <dbReference type="ARBA" id="ARBA00023204"/>
    </source>
</evidence>